<evidence type="ECO:0000313" key="1">
    <source>
        <dbReference type="EMBL" id="CSK55140.1"/>
    </source>
</evidence>
<evidence type="ECO:0000313" key="3">
    <source>
        <dbReference type="Proteomes" id="UP000045991"/>
    </source>
</evidence>
<proteinExistence type="predicted"/>
<dbReference type="EMBL" id="FTSV01000015">
    <property type="protein sequence ID" value="SIW91720.1"/>
    <property type="molecule type" value="Genomic_DNA"/>
</dbReference>
<evidence type="ECO:0000313" key="2">
    <source>
        <dbReference type="EMBL" id="SIW91720.1"/>
    </source>
</evidence>
<evidence type="ECO:0000313" key="4">
    <source>
        <dbReference type="Proteomes" id="UP000187708"/>
    </source>
</evidence>
<accession>A0A656B4I2</accession>
<organism evidence="2 4">
    <name type="scientific">Shigella sonnei</name>
    <dbReference type="NCBI Taxonomy" id="624"/>
    <lineage>
        <taxon>Bacteria</taxon>
        <taxon>Pseudomonadati</taxon>
        <taxon>Pseudomonadota</taxon>
        <taxon>Gammaproteobacteria</taxon>
        <taxon>Enterobacterales</taxon>
        <taxon>Enterobacteriaceae</taxon>
        <taxon>Shigella</taxon>
    </lineage>
</organism>
<dbReference type="RefSeq" id="WP_000368699.1">
    <property type="nucleotide sequence ID" value="NZ_CATNNV010000017.1"/>
</dbReference>
<reference evidence="2 4" key="1">
    <citation type="submission" date="2017-01" db="EMBL/GenBank/DDBJ databases">
        <authorList>
            <consortium name="Pathogen Informatics"/>
        </authorList>
    </citation>
    <scope>NUCLEOTIDE SEQUENCE [LARGE SCALE GENOMIC DNA]</scope>
    <source>
        <strain evidence="1 3">20352044</strain>
        <strain evidence="2 4">2090STDY5461769</strain>
    </source>
</reference>
<dbReference type="Proteomes" id="UP000187708">
    <property type="component" value="Unassembled WGS sequence"/>
</dbReference>
<name>A0A656B4I2_SHISO</name>
<protein>
    <submittedName>
        <fullName evidence="2">Uncharacterized protein</fullName>
    </submittedName>
</protein>
<dbReference type="Proteomes" id="UP000045991">
    <property type="component" value="Unassembled WGS sequence"/>
</dbReference>
<gene>
    <name evidence="1" type="ORF">ERS428554_01620</name>
    <name evidence="2" type="ORF">SAMEA2054241_00786</name>
</gene>
<dbReference type="AlphaFoldDB" id="A0A656B4I2"/>
<comment type="caution">
    <text evidence="2">The sequence shown here is derived from an EMBL/GenBank/DDBJ whole genome shotgun (WGS) entry which is preliminary data.</text>
</comment>
<dbReference type="EMBL" id="CWXZ01000028">
    <property type="protein sequence ID" value="CSK55140.1"/>
    <property type="molecule type" value="Genomic_DNA"/>
</dbReference>
<sequence length="97" mass="11170">MDNHVTTRNRKMIENAEIYNDYFSDYSDACKYSSSAGEFICFNFFIKSYVFPPQQEDGGVPPPEITLHRIASVSMMEQQANELYSILGTILQKRESD</sequence>